<evidence type="ECO:0000256" key="6">
    <source>
        <dbReference type="SAM" id="MobiDB-lite"/>
    </source>
</evidence>
<reference evidence="8 9" key="1">
    <citation type="submission" date="2023-08" db="EMBL/GenBank/DDBJ databases">
        <title>Black Yeasts Isolated from many extreme environments.</title>
        <authorList>
            <person name="Coleine C."/>
            <person name="Stajich J.E."/>
            <person name="Selbmann L."/>
        </authorList>
    </citation>
    <scope>NUCLEOTIDE SEQUENCE [LARGE SCALE GENOMIC DNA]</scope>
    <source>
        <strain evidence="8 9">CCFEE 5792</strain>
    </source>
</reference>
<proteinExistence type="predicted"/>
<dbReference type="SMART" id="SM00066">
    <property type="entry name" value="GAL4"/>
    <property type="match status" value="1"/>
</dbReference>
<dbReference type="Pfam" id="PF00172">
    <property type="entry name" value="Zn_clus"/>
    <property type="match status" value="1"/>
</dbReference>
<dbReference type="InterPro" id="IPR001138">
    <property type="entry name" value="Zn2Cys6_DnaBD"/>
</dbReference>
<keyword evidence="3" id="KW-0238">DNA-binding</keyword>
<keyword evidence="2" id="KW-0805">Transcription regulation</keyword>
<accession>A0AAV9N5Z4</accession>
<evidence type="ECO:0000256" key="4">
    <source>
        <dbReference type="ARBA" id="ARBA00023163"/>
    </source>
</evidence>
<evidence type="ECO:0000256" key="3">
    <source>
        <dbReference type="ARBA" id="ARBA00023125"/>
    </source>
</evidence>
<dbReference type="GO" id="GO:0008270">
    <property type="term" value="F:zinc ion binding"/>
    <property type="evidence" value="ECO:0007669"/>
    <property type="project" value="InterPro"/>
</dbReference>
<sequence>MAIRASNATLRTKTGCLTCRARRKKCTEEKPRCQKCTKSKRVCQWPNEDDMFDRRNRRASRSPSRGPESPGVFSDDGNTPLSQYDDSLTSETPSLSICRELSIRSDLVNPKRFRSDFELACFQEFMRDMLPPLLLSHTHPGFHVEHLPEMVEMIVDFDGLRNIVLACGATRRNALSESSEMGEVELGFYSRAVTDVNHALAKVDWNSEDTDDAVLMAVCFLYIHGVFSVGTNKDIRKHLIGAIQLMKLRCAQSSRSLIARPIHRILWESILYQIFRQTVRHPFKKDFQPDFEFCDTAARVLSSPTFPEASLRDNSPVIGFPIELCTFIIRVVQMSRIPCKPKADELAELLKEMQEWEMLIIDDIHCLNGDPISHDTSTTGGRSDLFHEHSMSLHILAVSLLLNWVTQTQETSVPATSGLPPTNDTWQLRKALRILTCPHASKEWTKCYLGSWPSLIFGYAVDNPEDVELVRQDMRQRLGSLYCGDDLLALYELEDVWRKRGINEIA</sequence>
<evidence type="ECO:0000256" key="1">
    <source>
        <dbReference type="ARBA" id="ARBA00004123"/>
    </source>
</evidence>
<dbReference type="CDD" id="cd00067">
    <property type="entry name" value="GAL4"/>
    <property type="match status" value="1"/>
</dbReference>
<feature type="region of interest" description="Disordered" evidence="6">
    <location>
        <begin position="54"/>
        <end position="89"/>
    </location>
</feature>
<keyword evidence="4" id="KW-0804">Transcription</keyword>
<dbReference type="InterPro" id="IPR021858">
    <property type="entry name" value="Fun_TF"/>
</dbReference>
<dbReference type="GeneID" id="89971890"/>
<evidence type="ECO:0000313" key="9">
    <source>
        <dbReference type="Proteomes" id="UP001358417"/>
    </source>
</evidence>
<dbReference type="GO" id="GO:0005634">
    <property type="term" value="C:nucleus"/>
    <property type="evidence" value="ECO:0007669"/>
    <property type="project" value="UniProtKB-SubCell"/>
</dbReference>
<dbReference type="SUPFAM" id="SSF57701">
    <property type="entry name" value="Zn2/Cys6 DNA-binding domain"/>
    <property type="match status" value="1"/>
</dbReference>
<dbReference type="GO" id="GO:0003677">
    <property type="term" value="F:DNA binding"/>
    <property type="evidence" value="ECO:0007669"/>
    <property type="project" value="UniProtKB-KW"/>
</dbReference>
<organism evidence="8 9">
    <name type="scientific">Exophiala bonariae</name>
    <dbReference type="NCBI Taxonomy" id="1690606"/>
    <lineage>
        <taxon>Eukaryota</taxon>
        <taxon>Fungi</taxon>
        <taxon>Dikarya</taxon>
        <taxon>Ascomycota</taxon>
        <taxon>Pezizomycotina</taxon>
        <taxon>Eurotiomycetes</taxon>
        <taxon>Chaetothyriomycetidae</taxon>
        <taxon>Chaetothyriales</taxon>
        <taxon>Herpotrichiellaceae</taxon>
        <taxon>Exophiala</taxon>
    </lineage>
</organism>
<dbReference type="PROSITE" id="PS50048">
    <property type="entry name" value="ZN2_CY6_FUNGAL_2"/>
    <property type="match status" value="1"/>
</dbReference>
<comment type="caution">
    <text evidence="8">The sequence shown here is derived from an EMBL/GenBank/DDBJ whole genome shotgun (WGS) entry which is preliminary data.</text>
</comment>
<feature type="compositionally biased region" description="Low complexity" evidence="6">
    <location>
        <begin position="61"/>
        <end position="70"/>
    </location>
</feature>
<evidence type="ECO:0000256" key="5">
    <source>
        <dbReference type="ARBA" id="ARBA00023242"/>
    </source>
</evidence>
<feature type="domain" description="Zn(2)-C6 fungal-type" evidence="7">
    <location>
        <begin position="15"/>
        <end position="45"/>
    </location>
</feature>
<feature type="compositionally biased region" description="Polar residues" evidence="6">
    <location>
        <begin position="76"/>
        <end position="89"/>
    </location>
</feature>
<protein>
    <recommendedName>
        <fullName evidence="7">Zn(2)-C6 fungal-type domain-containing protein</fullName>
    </recommendedName>
</protein>
<name>A0AAV9N5Z4_9EURO</name>
<dbReference type="RefSeq" id="XP_064705012.1">
    <property type="nucleotide sequence ID" value="XM_064847291.1"/>
</dbReference>
<gene>
    <name evidence="8" type="ORF">LTR84_003707</name>
</gene>
<dbReference type="PANTHER" id="PTHR37534">
    <property type="entry name" value="TRANSCRIPTIONAL ACTIVATOR PROTEIN UGA3"/>
    <property type="match status" value="1"/>
</dbReference>
<keyword evidence="5" id="KW-0539">Nucleus</keyword>
<comment type="subcellular location">
    <subcellularLocation>
        <location evidence="1">Nucleus</location>
    </subcellularLocation>
</comment>
<keyword evidence="9" id="KW-1185">Reference proteome</keyword>
<dbReference type="EMBL" id="JAVRRD010000017">
    <property type="protein sequence ID" value="KAK5050426.1"/>
    <property type="molecule type" value="Genomic_DNA"/>
</dbReference>
<dbReference type="Pfam" id="PF11951">
    <property type="entry name" value="Fungal_trans_2"/>
    <property type="match status" value="1"/>
</dbReference>
<dbReference type="PROSITE" id="PS00463">
    <property type="entry name" value="ZN2_CY6_FUNGAL_1"/>
    <property type="match status" value="1"/>
</dbReference>
<dbReference type="Gene3D" id="4.10.240.10">
    <property type="entry name" value="Zn(2)-C6 fungal-type DNA-binding domain"/>
    <property type="match status" value="1"/>
</dbReference>
<evidence type="ECO:0000259" key="7">
    <source>
        <dbReference type="PROSITE" id="PS50048"/>
    </source>
</evidence>
<evidence type="ECO:0000256" key="2">
    <source>
        <dbReference type="ARBA" id="ARBA00023015"/>
    </source>
</evidence>
<dbReference type="Proteomes" id="UP001358417">
    <property type="component" value="Unassembled WGS sequence"/>
</dbReference>
<dbReference type="PANTHER" id="PTHR37534:SF46">
    <property type="entry name" value="ZN(II)2CYS6 TRANSCRIPTION FACTOR (EUROFUNG)"/>
    <property type="match status" value="1"/>
</dbReference>
<dbReference type="GO" id="GO:0000981">
    <property type="term" value="F:DNA-binding transcription factor activity, RNA polymerase II-specific"/>
    <property type="evidence" value="ECO:0007669"/>
    <property type="project" value="InterPro"/>
</dbReference>
<dbReference type="InterPro" id="IPR036864">
    <property type="entry name" value="Zn2-C6_fun-type_DNA-bd_sf"/>
</dbReference>
<dbReference type="AlphaFoldDB" id="A0AAV9N5Z4"/>
<evidence type="ECO:0000313" key="8">
    <source>
        <dbReference type="EMBL" id="KAK5050426.1"/>
    </source>
</evidence>